<evidence type="ECO:0000313" key="5">
    <source>
        <dbReference type="Proteomes" id="UP000275078"/>
    </source>
</evidence>
<dbReference type="InterPro" id="IPR027483">
    <property type="entry name" value="PInositol-4-P-4/5-kinase_C_sf"/>
</dbReference>
<sequence length="373" mass="43367">MVHQESSHGIEGHQSYTWAEVQNMSAIKRITVPLFSSHYKTNTTSYCIQKAIQDRAPHEDDEDADIEEEDPKSLNWRAPEPTKTFNMDTFFSLYYIHLQRAAPLLFKKLRQKCFGIDDVEYHEQFRRRLRPVSGLGFSGSLFFFTDDRSLIVKSINRRFEYLFLYEDLINAYGKYMQENKDSTLCRITDVLYSFDHRLGSLLGVSPNHYVVMKNSLDGLDEKKGGKKWDLKPQSFFEPTRDLVPDAMKSEAAKSGLADALDEEIFMTRQQKKELMRIVEEDARFLTNIETIDYSLLVGRYPIDMVDMSELPQPESPVSGMRSSDGKWVYKFCIVDFLWNVKQLHPQVIQVAGKALPEQTVTTEPGRYREEFLK</sequence>
<dbReference type="EMBL" id="ML119734">
    <property type="protein sequence ID" value="RPA76975.1"/>
    <property type="molecule type" value="Genomic_DNA"/>
</dbReference>
<dbReference type="GO" id="GO:0046854">
    <property type="term" value="P:phosphatidylinositol phosphate biosynthetic process"/>
    <property type="evidence" value="ECO:0007669"/>
    <property type="project" value="TreeGrafter"/>
</dbReference>
<gene>
    <name evidence="4" type="ORF">BJ508DRAFT_179598</name>
</gene>
<evidence type="ECO:0000256" key="1">
    <source>
        <dbReference type="PROSITE-ProRule" id="PRU00781"/>
    </source>
</evidence>
<dbReference type="SUPFAM" id="SSF56104">
    <property type="entry name" value="SAICAR synthase-like"/>
    <property type="match status" value="1"/>
</dbReference>
<dbReference type="AlphaFoldDB" id="A0A3N4HT10"/>
<dbReference type="InterPro" id="IPR023610">
    <property type="entry name" value="PInositol-4/5-P-5/4-kinase"/>
</dbReference>
<evidence type="ECO:0000259" key="3">
    <source>
        <dbReference type="PROSITE" id="PS51455"/>
    </source>
</evidence>
<keyword evidence="1" id="KW-0067">ATP-binding</keyword>
<feature type="domain" description="PIPK" evidence="3">
    <location>
        <begin position="36"/>
        <end position="373"/>
    </location>
</feature>
<dbReference type="InterPro" id="IPR027484">
    <property type="entry name" value="PInositol-4-P-5-kinase_N"/>
</dbReference>
<keyword evidence="5" id="KW-1185">Reference proteome</keyword>
<organism evidence="4 5">
    <name type="scientific">Ascobolus immersus RN42</name>
    <dbReference type="NCBI Taxonomy" id="1160509"/>
    <lineage>
        <taxon>Eukaryota</taxon>
        <taxon>Fungi</taxon>
        <taxon>Dikarya</taxon>
        <taxon>Ascomycota</taxon>
        <taxon>Pezizomycotina</taxon>
        <taxon>Pezizomycetes</taxon>
        <taxon>Pezizales</taxon>
        <taxon>Ascobolaceae</taxon>
        <taxon>Ascobolus</taxon>
    </lineage>
</organism>
<feature type="compositionally biased region" description="Acidic residues" evidence="2">
    <location>
        <begin position="59"/>
        <end position="70"/>
    </location>
</feature>
<dbReference type="GO" id="GO:0016308">
    <property type="term" value="F:1-phosphatidylinositol-4-phosphate 5-kinase activity"/>
    <property type="evidence" value="ECO:0007669"/>
    <property type="project" value="TreeGrafter"/>
</dbReference>
<dbReference type="PANTHER" id="PTHR23086:SF126">
    <property type="entry name" value="PIPK DOMAIN-CONTAINING PROTEIN"/>
    <property type="match status" value="1"/>
</dbReference>
<dbReference type="STRING" id="1160509.A0A3N4HT10"/>
<evidence type="ECO:0000256" key="2">
    <source>
        <dbReference type="SAM" id="MobiDB-lite"/>
    </source>
</evidence>
<accession>A0A3N4HT10</accession>
<dbReference type="PANTHER" id="PTHR23086">
    <property type="entry name" value="PHOSPHATIDYLINOSITOL-4-PHOSPHATE 5-KINASE"/>
    <property type="match status" value="1"/>
</dbReference>
<keyword evidence="1" id="KW-0547">Nucleotide-binding</keyword>
<feature type="region of interest" description="Disordered" evidence="2">
    <location>
        <begin position="56"/>
        <end position="78"/>
    </location>
</feature>
<dbReference type="SMART" id="SM00330">
    <property type="entry name" value="PIPKc"/>
    <property type="match status" value="1"/>
</dbReference>
<dbReference type="Gene3D" id="3.30.800.10">
    <property type="entry name" value="Phosphatidylinositol Phosphate Kinase II Beta"/>
    <property type="match status" value="1"/>
</dbReference>
<dbReference type="InterPro" id="IPR002498">
    <property type="entry name" value="PInositol-4-P-4/5-kinase_core"/>
</dbReference>
<proteinExistence type="predicted"/>
<dbReference type="Pfam" id="PF01504">
    <property type="entry name" value="PIP5K"/>
    <property type="match status" value="1"/>
</dbReference>
<keyword evidence="1" id="KW-0418">Kinase</keyword>
<dbReference type="GO" id="GO:0005524">
    <property type="term" value="F:ATP binding"/>
    <property type="evidence" value="ECO:0007669"/>
    <property type="project" value="UniProtKB-UniRule"/>
</dbReference>
<dbReference type="GO" id="GO:0005886">
    <property type="term" value="C:plasma membrane"/>
    <property type="evidence" value="ECO:0007669"/>
    <property type="project" value="TreeGrafter"/>
</dbReference>
<keyword evidence="1" id="KW-0808">Transferase</keyword>
<dbReference type="PROSITE" id="PS51455">
    <property type="entry name" value="PIPK"/>
    <property type="match status" value="1"/>
</dbReference>
<evidence type="ECO:0000313" key="4">
    <source>
        <dbReference type="EMBL" id="RPA76975.1"/>
    </source>
</evidence>
<dbReference type="Proteomes" id="UP000275078">
    <property type="component" value="Unassembled WGS sequence"/>
</dbReference>
<protein>
    <submittedName>
        <fullName evidence="4">SAICAR synthase-like protein</fullName>
    </submittedName>
</protein>
<dbReference type="OrthoDB" id="70770at2759"/>
<reference evidence="4 5" key="1">
    <citation type="journal article" date="2018" name="Nat. Ecol. Evol.">
        <title>Pezizomycetes genomes reveal the molecular basis of ectomycorrhizal truffle lifestyle.</title>
        <authorList>
            <person name="Murat C."/>
            <person name="Payen T."/>
            <person name="Noel B."/>
            <person name="Kuo A."/>
            <person name="Morin E."/>
            <person name="Chen J."/>
            <person name="Kohler A."/>
            <person name="Krizsan K."/>
            <person name="Balestrini R."/>
            <person name="Da Silva C."/>
            <person name="Montanini B."/>
            <person name="Hainaut M."/>
            <person name="Levati E."/>
            <person name="Barry K.W."/>
            <person name="Belfiori B."/>
            <person name="Cichocki N."/>
            <person name="Clum A."/>
            <person name="Dockter R.B."/>
            <person name="Fauchery L."/>
            <person name="Guy J."/>
            <person name="Iotti M."/>
            <person name="Le Tacon F."/>
            <person name="Lindquist E.A."/>
            <person name="Lipzen A."/>
            <person name="Malagnac F."/>
            <person name="Mello A."/>
            <person name="Molinier V."/>
            <person name="Miyauchi S."/>
            <person name="Poulain J."/>
            <person name="Riccioni C."/>
            <person name="Rubini A."/>
            <person name="Sitrit Y."/>
            <person name="Splivallo R."/>
            <person name="Traeger S."/>
            <person name="Wang M."/>
            <person name="Zifcakova L."/>
            <person name="Wipf D."/>
            <person name="Zambonelli A."/>
            <person name="Paolocci F."/>
            <person name="Nowrousian M."/>
            <person name="Ottonello S."/>
            <person name="Baldrian P."/>
            <person name="Spatafora J.W."/>
            <person name="Henrissat B."/>
            <person name="Nagy L.G."/>
            <person name="Aury J.M."/>
            <person name="Wincker P."/>
            <person name="Grigoriev I.V."/>
            <person name="Bonfante P."/>
            <person name="Martin F.M."/>
        </authorList>
    </citation>
    <scope>NUCLEOTIDE SEQUENCE [LARGE SCALE GENOMIC DNA]</scope>
    <source>
        <strain evidence="4 5">RN42</strain>
    </source>
</reference>
<name>A0A3N4HT10_ASCIM</name>
<dbReference type="Gene3D" id="3.30.810.10">
    <property type="entry name" value="2-Layer Sandwich"/>
    <property type="match status" value="1"/>
</dbReference>